<name>A0A819U535_9BILA</name>
<dbReference type="Gene3D" id="3.30.40.10">
    <property type="entry name" value="Zinc/RING finger domain, C3HC4 (zinc finger)"/>
    <property type="match status" value="1"/>
</dbReference>
<dbReference type="Proteomes" id="UP000663891">
    <property type="component" value="Unassembled WGS sequence"/>
</dbReference>
<evidence type="ECO:0000259" key="5">
    <source>
        <dbReference type="PROSITE" id="PS50089"/>
    </source>
</evidence>
<keyword evidence="1" id="KW-0479">Metal-binding</keyword>
<dbReference type="SUPFAM" id="SSF52047">
    <property type="entry name" value="RNI-like"/>
    <property type="match status" value="1"/>
</dbReference>
<keyword evidence="3" id="KW-0862">Zinc</keyword>
<dbReference type="SMART" id="SM00184">
    <property type="entry name" value="RING"/>
    <property type="match status" value="1"/>
</dbReference>
<evidence type="ECO:0000313" key="8">
    <source>
        <dbReference type="EMBL" id="CAF4089210.1"/>
    </source>
</evidence>
<protein>
    <submittedName>
        <fullName evidence="8">Uncharacterized protein</fullName>
    </submittedName>
</protein>
<dbReference type="AlphaFoldDB" id="A0A819U535"/>
<dbReference type="PANTHER" id="PTHR25462">
    <property type="entry name" value="BONUS, ISOFORM C-RELATED"/>
    <property type="match status" value="1"/>
</dbReference>
<dbReference type="InterPro" id="IPR013083">
    <property type="entry name" value="Znf_RING/FYVE/PHD"/>
</dbReference>
<dbReference type="InterPro" id="IPR032675">
    <property type="entry name" value="LRR_dom_sf"/>
</dbReference>
<evidence type="ECO:0000259" key="6">
    <source>
        <dbReference type="PROSITE" id="PS50119"/>
    </source>
</evidence>
<dbReference type="InterPro" id="IPR017907">
    <property type="entry name" value="Znf_RING_CS"/>
</dbReference>
<reference evidence="8" key="1">
    <citation type="submission" date="2021-02" db="EMBL/GenBank/DDBJ databases">
        <authorList>
            <person name="Nowell W R."/>
        </authorList>
    </citation>
    <scope>NUCLEOTIDE SEQUENCE</scope>
</reference>
<feature type="domain" description="RING-type" evidence="5">
    <location>
        <begin position="15"/>
        <end position="56"/>
    </location>
</feature>
<dbReference type="Pfam" id="PF00643">
    <property type="entry name" value="zf-B_box"/>
    <property type="match status" value="1"/>
</dbReference>
<comment type="caution">
    <text evidence="8">The sequence shown here is derived from an EMBL/GenBank/DDBJ whole genome shotgun (WGS) entry which is preliminary data.</text>
</comment>
<gene>
    <name evidence="8" type="ORF">OKA104_LOCUS35039</name>
    <name evidence="7" type="ORF">VCS650_LOCUS42149</name>
</gene>
<dbReference type="PROSITE" id="PS50119">
    <property type="entry name" value="ZF_BBOX"/>
    <property type="match status" value="1"/>
</dbReference>
<organism evidence="8 9">
    <name type="scientific">Adineta steineri</name>
    <dbReference type="NCBI Taxonomy" id="433720"/>
    <lineage>
        <taxon>Eukaryota</taxon>
        <taxon>Metazoa</taxon>
        <taxon>Spiralia</taxon>
        <taxon>Gnathifera</taxon>
        <taxon>Rotifera</taxon>
        <taxon>Eurotatoria</taxon>
        <taxon>Bdelloidea</taxon>
        <taxon>Adinetida</taxon>
        <taxon>Adinetidae</taxon>
        <taxon>Adineta</taxon>
    </lineage>
</organism>
<evidence type="ECO:0000256" key="1">
    <source>
        <dbReference type="ARBA" id="ARBA00022723"/>
    </source>
</evidence>
<dbReference type="EMBL" id="CAJOAY010004944">
    <property type="protein sequence ID" value="CAF4089210.1"/>
    <property type="molecule type" value="Genomic_DNA"/>
</dbReference>
<accession>A0A819U535</accession>
<dbReference type="Gene3D" id="3.80.10.10">
    <property type="entry name" value="Ribonuclease Inhibitor"/>
    <property type="match status" value="1"/>
</dbReference>
<dbReference type="PANTHER" id="PTHR25462:SF296">
    <property type="entry name" value="MEIOTIC P26, ISOFORM F"/>
    <property type="match status" value="1"/>
</dbReference>
<proteinExistence type="predicted"/>
<dbReference type="Gene3D" id="3.30.160.60">
    <property type="entry name" value="Classic Zinc Finger"/>
    <property type="match status" value="1"/>
</dbReference>
<dbReference type="InterPro" id="IPR001841">
    <property type="entry name" value="Znf_RING"/>
</dbReference>
<dbReference type="SUPFAM" id="SSF57845">
    <property type="entry name" value="B-box zinc-binding domain"/>
    <property type="match status" value="1"/>
</dbReference>
<feature type="domain" description="B box-type" evidence="6">
    <location>
        <begin position="142"/>
        <end position="178"/>
    </location>
</feature>
<sequence>MASNCISSVKELITCSICHKCFDDPRILPCSHIYCRKCMEQIASANEDQFECPAHDGTLVTKNNVNTLPVHQIMLKLIQLYDSMQSLKQCTNCDYAIAKYACNRCENERFCSKCYQGVHMLRIMQKHQQIPIHDRSSITTSCETHPDEKFRFWCRKCNAVICLHCILFQHKDHDYVLMKEVAEETEIKIHNELKSIQKSLDSRINRVHVLTTEVDNDMDSNIKMVKETMSSLRHMIDDREKTMIQEIIDIETKQKKQIENCKTPLGNQLQCLNLRKAMLDMLLITKDHTKLLKAKEEFDNYLEKTNETLQSLQIPTRIIYHSQGLNQLQQFQEEILQHGQYVERNNPELEKLMKDTGTSDTLYVQNKHLSYQDMKVVADVLRKTPALTHLYLIQNEIGDQGMKDLADALMKNKTLTNLFVQQNRISPEAQQQARETLQMNTKLTVHW</sequence>
<keyword evidence="2 4" id="KW-0863">Zinc-finger</keyword>
<evidence type="ECO:0000256" key="2">
    <source>
        <dbReference type="ARBA" id="ARBA00022771"/>
    </source>
</evidence>
<evidence type="ECO:0000256" key="3">
    <source>
        <dbReference type="ARBA" id="ARBA00022833"/>
    </source>
</evidence>
<evidence type="ECO:0000313" key="9">
    <source>
        <dbReference type="Proteomes" id="UP000663881"/>
    </source>
</evidence>
<dbReference type="PROSITE" id="PS00518">
    <property type="entry name" value="ZF_RING_1"/>
    <property type="match status" value="1"/>
</dbReference>
<dbReference type="GO" id="GO:0008270">
    <property type="term" value="F:zinc ion binding"/>
    <property type="evidence" value="ECO:0007669"/>
    <property type="project" value="UniProtKB-KW"/>
</dbReference>
<dbReference type="InterPro" id="IPR047153">
    <property type="entry name" value="TRIM45/56/19-like"/>
</dbReference>
<dbReference type="InterPro" id="IPR000315">
    <property type="entry name" value="Znf_B-box"/>
</dbReference>
<dbReference type="InterPro" id="IPR027370">
    <property type="entry name" value="Znf-RING_euk"/>
</dbReference>
<dbReference type="SMART" id="SM00336">
    <property type="entry name" value="BBOX"/>
    <property type="match status" value="2"/>
</dbReference>
<dbReference type="OrthoDB" id="342730at2759"/>
<evidence type="ECO:0000256" key="4">
    <source>
        <dbReference type="PROSITE-ProRule" id="PRU00024"/>
    </source>
</evidence>
<dbReference type="EMBL" id="CAJNON010002081">
    <property type="protein sequence ID" value="CAF1499232.1"/>
    <property type="molecule type" value="Genomic_DNA"/>
</dbReference>
<dbReference type="Pfam" id="PF13445">
    <property type="entry name" value="zf-RING_UBOX"/>
    <property type="match status" value="1"/>
</dbReference>
<evidence type="ECO:0000313" key="7">
    <source>
        <dbReference type="EMBL" id="CAF1499232.1"/>
    </source>
</evidence>
<dbReference type="Proteomes" id="UP000663881">
    <property type="component" value="Unassembled WGS sequence"/>
</dbReference>
<dbReference type="PROSITE" id="PS50089">
    <property type="entry name" value="ZF_RING_2"/>
    <property type="match status" value="1"/>
</dbReference>
<dbReference type="SUPFAM" id="SSF57850">
    <property type="entry name" value="RING/U-box"/>
    <property type="match status" value="1"/>
</dbReference>